<keyword evidence="3 6" id="KW-1133">Transmembrane helix</keyword>
<dbReference type="GO" id="GO:0055085">
    <property type="term" value="P:transmembrane transport"/>
    <property type="evidence" value="ECO:0007669"/>
    <property type="project" value="InterPro"/>
</dbReference>
<feature type="transmembrane region" description="Helical" evidence="6">
    <location>
        <begin position="44"/>
        <end position="65"/>
    </location>
</feature>
<feature type="domain" description="Amino acid permease/ SLC12A" evidence="7">
    <location>
        <begin position="31"/>
        <end position="313"/>
    </location>
</feature>
<name>A0A4U8YY94_METTU</name>
<evidence type="ECO:0000256" key="4">
    <source>
        <dbReference type="ARBA" id="ARBA00023136"/>
    </source>
</evidence>
<dbReference type="Pfam" id="PF00324">
    <property type="entry name" value="AA_permease"/>
    <property type="match status" value="1"/>
</dbReference>
<dbReference type="EMBL" id="LR536450">
    <property type="protein sequence ID" value="VFU08399.1"/>
    <property type="molecule type" value="Genomic_DNA"/>
</dbReference>
<dbReference type="KEGG" id="mtun:MTUNDRAET4_1506"/>
<dbReference type="Gene3D" id="1.20.1740.10">
    <property type="entry name" value="Amino acid/polyamine transporter I"/>
    <property type="match status" value="1"/>
</dbReference>
<dbReference type="PANTHER" id="PTHR42770:SF16">
    <property type="entry name" value="AMINO ACID PERMEASE"/>
    <property type="match status" value="1"/>
</dbReference>
<dbReference type="InterPro" id="IPR004841">
    <property type="entry name" value="AA-permease/SLC12A_dom"/>
</dbReference>
<feature type="transmembrane region" description="Helical" evidence="6">
    <location>
        <begin position="275"/>
        <end position="300"/>
    </location>
</feature>
<keyword evidence="4 6" id="KW-0472">Membrane</keyword>
<evidence type="ECO:0000256" key="3">
    <source>
        <dbReference type="ARBA" id="ARBA00022989"/>
    </source>
</evidence>
<dbReference type="InterPro" id="IPR050367">
    <property type="entry name" value="APC_superfamily"/>
</dbReference>
<feature type="transmembrane region" description="Helical" evidence="6">
    <location>
        <begin position="86"/>
        <end position="113"/>
    </location>
</feature>
<feature type="transmembrane region" description="Helical" evidence="6">
    <location>
        <begin position="125"/>
        <end position="144"/>
    </location>
</feature>
<feature type="transmembrane region" description="Helical" evidence="6">
    <location>
        <begin position="198"/>
        <end position="217"/>
    </location>
</feature>
<evidence type="ECO:0000313" key="9">
    <source>
        <dbReference type="Proteomes" id="UP000294360"/>
    </source>
</evidence>
<sequence>MSELRKDSLSFVETLGQSVANVSPTLTPALAVAVVAGMAGTASWLVYIAATIALLIVGLNVGKLAKRIPAAGSFFVYVSRSLGPSYGLLSGWSMLAAYLFTAMALTIATSLFIKTLLTTLQIGAAPPSIIIYLAVSGLALWFAFRDIRLSSRVGLTLEAISVAIILIVSVSALAQVGFAPDVKQFSLEGADLGKSLQAIVFAIFSYVGFESAASLGKEARDPQRVIPKAIQWTALSAGLFFVFTTYVITQGFQDDATKLGASGAPLGDILAGQSAWIIALVYFGAAISSFACALASINAFGRTLFSLGRYQILHRSLGLAHQKTQDAPCRRDDRGGRQFRAGRAAQRKFRSRHLRLVRHDRLLWLYRCLFSGLDRSSGLPQENRRTHDARYGHWRRRRDADGAVPRRQPVSAAALSL</sequence>
<dbReference type="PANTHER" id="PTHR42770">
    <property type="entry name" value="AMINO ACID TRANSPORTER-RELATED"/>
    <property type="match status" value="1"/>
</dbReference>
<dbReference type="RefSeq" id="WP_166795881.1">
    <property type="nucleotide sequence ID" value="NZ_LR536450.1"/>
</dbReference>
<reference evidence="8 9" key="1">
    <citation type="submission" date="2019-03" db="EMBL/GenBank/DDBJ databases">
        <authorList>
            <person name="Kox A.R. M."/>
        </authorList>
    </citation>
    <scope>NUCLEOTIDE SEQUENCE [LARGE SCALE GENOMIC DNA]</scope>
    <source>
        <strain evidence="8">MTUNDRAET4 annotated genome</strain>
    </source>
</reference>
<evidence type="ECO:0000256" key="2">
    <source>
        <dbReference type="ARBA" id="ARBA00022692"/>
    </source>
</evidence>
<dbReference type="AlphaFoldDB" id="A0A4U8YY94"/>
<organism evidence="8 9">
    <name type="scientific">Methylocella tundrae</name>
    <dbReference type="NCBI Taxonomy" id="227605"/>
    <lineage>
        <taxon>Bacteria</taxon>
        <taxon>Pseudomonadati</taxon>
        <taxon>Pseudomonadota</taxon>
        <taxon>Alphaproteobacteria</taxon>
        <taxon>Hyphomicrobiales</taxon>
        <taxon>Beijerinckiaceae</taxon>
        <taxon>Methylocella</taxon>
    </lineage>
</organism>
<dbReference type="Proteomes" id="UP000294360">
    <property type="component" value="Chromosome"/>
</dbReference>
<feature type="region of interest" description="Disordered" evidence="5">
    <location>
        <begin position="379"/>
        <end position="417"/>
    </location>
</feature>
<feature type="transmembrane region" description="Helical" evidence="6">
    <location>
        <begin position="156"/>
        <end position="178"/>
    </location>
</feature>
<dbReference type="GO" id="GO:0016020">
    <property type="term" value="C:membrane"/>
    <property type="evidence" value="ECO:0007669"/>
    <property type="project" value="UniProtKB-SubCell"/>
</dbReference>
<protein>
    <recommendedName>
        <fullName evidence="7">Amino acid permease/ SLC12A domain-containing protein</fullName>
    </recommendedName>
</protein>
<keyword evidence="2 6" id="KW-0812">Transmembrane</keyword>
<evidence type="ECO:0000256" key="5">
    <source>
        <dbReference type="SAM" id="MobiDB-lite"/>
    </source>
</evidence>
<feature type="compositionally biased region" description="Basic and acidic residues" evidence="5">
    <location>
        <begin position="382"/>
        <end position="391"/>
    </location>
</feature>
<accession>A0A4U8YY94</accession>
<comment type="subcellular location">
    <subcellularLocation>
        <location evidence="1">Membrane</location>
        <topology evidence="1">Multi-pass membrane protein</topology>
    </subcellularLocation>
</comment>
<gene>
    <name evidence="8" type="ORF">MTUNDRAET4_1506</name>
</gene>
<evidence type="ECO:0000313" key="8">
    <source>
        <dbReference type="EMBL" id="VFU08399.1"/>
    </source>
</evidence>
<evidence type="ECO:0000259" key="7">
    <source>
        <dbReference type="Pfam" id="PF00324"/>
    </source>
</evidence>
<evidence type="ECO:0000256" key="6">
    <source>
        <dbReference type="SAM" id="Phobius"/>
    </source>
</evidence>
<feature type="transmembrane region" description="Helical" evidence="6">
    <location>
        <begin position="229"/>
        <end position="249"/>
    </location>
</feature>
<evidence type="ECO:0000256" key="1">
    <source>
        <dbReference type="ARBA" id="ARBA00004141"/>
    </source>
</evidence>
<proteinExistence type="predicted"/>